<keyword evidence="6" id="KW-0539">Nucleus</keyword>
<dbReference type="FunCoup" id="A0A2P5IG02">
    <property type="interactions" value="215"/>
</dbReference>
<reference evidence="9" key="1">
    <citation type="submission" date="2017-09" db="EMBL/GenBank/DDBJ databases">
        <title>Polyketide synthases of a Diaporthe helianthi virulent isolate.</title>
        <authorList>
            <person name="Baroncelli R."/>
        </authorList>
    </citation>
    <scope>NUCLEOTIDE SEQUENCE [LARGE SCALE GENOMIC DNA]</scope>
    <source>
        <strain evidence="9">7/96</strain>
    </source>
</reference>
<feature type="domain" description="Exportin-1/Importin-beta-like" evidence="8">
    <location>
        <begin position="106"/>
        <end position="258"/>
    </location>
</feature>
<dbReference type="Proteomes" id="UP000094444">
    <property type="component" value="Unassembled WGS sequence"/>
</dbReference>
<dbReference type="PANTHER" id="PTHR12363:SF33">
    <property type="entry name" value="IMPORTIN-13"/>
    <property type="match status" value="1"/>
</dbReference>
<evidence type="ECO:0000259" key="8">
    <source>
        <dbReference type="Pfam" id="PF08389"/>
    </source>
</evidence>
<dbReference type="STRING" id="158607.A0A2P5IG02"/>
<organism evidence="9 10">
    <name type="scientific">Diaporthe helianthi</name>
    <dbReference type="NCBI Taxonomy" id="158607"/>
    <lineage>
        <taxon>Eukaryota</taxon>
        <taxon>Fungi</taxon>
        <taxon>Dikarya</taxon>
        <taxon>Ascomycota</taxon>
        <taxon>Pezizomycotina</taxon>
        <taxon>Sordariomycetes</taxon>
        <taxon>Sordariomycetidae</taxon>
        <taxon>Diaporthales</taxon>
        <taxon>Diaporthaceae</taxon>
        <taxon>Diaporthe</taxon>
    </lineage>
</organism>
<dbReference type="GO" id="GO:0005737">
    <property type="term" value="C:cytoplasm"/>
    <property type="evidence" value="ECO:0007669"/>
    <property type="project" value="TreeGrafter"/>
</dbReference>
<dbReference type="Pfam" id="PF08389">
    <property type="entry name" value="Xpo1"/>
    <property type="match status" value="1"/>
</dbReference>
<sequence>MEPLPLPSNLDEAESLILALYRPAPPEVISRTQDALQRLQRSQLGWQFAHGMLERPDDQVKFFGALTIIIKLNTESSVLAEDDARQLLTSLIGWFVRSLGDGSGALVIRKLASALVTFFIHFPHLWPGCVHHLLYCFDVGRAVPSDEAKNAPTPALLAALDETRLMGAIWFITVFVEEIAKTEMKSQKYLAVHESLAQNSEDVTALLAYGLSNTSPSGIRIREETIKCLQSWILYEQRLPSSDDTLTKPLRNLTIPALECIQTEELTETTMELFIDILQNYSGFLKDEHYEALFALFESDWSRDRYMQLSSGDFDFAFTQYGIMMIAFGDAKVQTLMEGVDERSHRMLQRLCGLLNCRGVLVGEDKIFVPALEFWATFVETLTDTVYMEESTAYSWLPFAMSQVMDAVSHCYGKIQLVDHSAWSEMDSNDRAGWVEARKDVADFLLAVWTLKGKSLVSNFVDLLLQALPARDWAQIEASLFCLGAISDCVGDSGECDQDLHKVFSSELFQLVGPGPARATIPPRLLQTSLSTIERFSDFFERHQQYLPSALELLFTVVGEDGALGGSSSKSIMTLCSSCRSLLKDHVEGFLQHYHRIHGIGIDSIAEERIMTGIASIVQAIPEEDRRLDYLEDLIALLNNDTQHCLRLKEHPHLADGQDMKSWIETRLRADILSQKHAPTSVNEAALVIAERVLRSVASMAKGMQSLSEAPIELDVDEERGPQNSSERLLGIQNHIVTMVSQIHQAFGQSGEVNETICNIFRAGFSETEPGPFVFPPALVIQFFTQNGPNSPRIGNMISTMCSFVSSLSNRPRAQVLECLAVLVPWVLGLLKAVSGEYNPRIKVRRQRSDRLQEPDSDPDLTQSGIDFMNRVMTRYPEALLQLQPTSDLEFFFMFALRVLDGKEPLPKGSACDFWSAFVALKSDDASVQAGFSNALEHLGPLLTQSLVQNIGGNASRSELDKLSDPLRKLVVQHPRAKQWLEAALLDPSFPSTKVTAEDKSMFAKKVVNLRGTRQTNTVVRDFWLASRGSNFAYAS</sequence>
<accession>A0A2P5IG02</accession>
<evidence type="ECO:0000256" key="5">
    <source>
        <dbReference type="ARBA" id="ARBA00022737"/>
    </source>
</evidence>
<keyword evidence="5" id="KW-0677">Repeat</keyword>
<keyword evidence="10" id="KW-1185">Reference proteome</keyword>
<proteinExistence type="inferred from homology"/>
<evidence type="ECO:0000256" key="3">
    <source>
        <dbReference type="ARBA" id="ARBA00022448"/>
    </source>
</evidence>
<dbReference type="InParanoid" id="A0A2P5IG02"/>
<dbReference type="AlphaFoldDB" id="A0A2P5IG02"/>
<evidence type="ECO:0000256" key="6">
    <source>
        <dbReference type="ARBA" id="ARBA00023242"/>
    </source>
</evidence>
<dbReference type="PANTHER" id="PTHR12363">
    <property type="entry name" value="TRANSPORTIN 3 AND IMPORTIN 13"/>
    <property type="match status" value="1"/>
</dbReference>
<dbReference type="EMBL" id="MAVT02000006">
    <property type="protein sequence ID" value="POS81432.1"/>
    <property type="molecule type" value="Genomic_DNA"/>
</dbReference>
<dbReference type="InterPro" id="IPR013598">
    <property type="entry name" value="Exportin-1/Importin-b-like"/>
</dbReference>
<gene>
    <name evidence="9" type="ORF">DHEL01_v200164</name>
</gene>
<dbReference type="InterPro" id="IPR040520">
    <property type="entry name" value="Importin_rep_3"/>
</dbReference>
<comment type="caution">
    <text evidence="9">The sequence shown here is derived from an EMBL/GenBank/DDBJ whole genome shotgun (WGS) entry which is preliminary data.</text>
</comment>
<dbReference type="SUPFAM" id="SSF48371">
    <property type="entry name" value="ARM repeat"/>
    <property type="match status" value="1"/>
</dbReference>
<keyword evidence="3" id="KW-0813">Transport</keyword>
<dbReference type="GO" id="GO:0005634">
    <property type="term" value="C:nucleus"/>
    <property type="evidence" value="ECO:0007669"/>
    <property type="project" value="UniProtKB-SubCell"/>
</dbReference>
<keyword evidence="4" id="KW-0819">tRNA processing</keyword>
<evidence type="ECO:0000313" key="9">
    <source>
        <dbReference type="EMBL" id="POS81432.1"/>
    </source>
</evidence>
<dbReference type="InterPro" id="IPR016024">
    <property type="entry name" value="ARM-type_fold"/>
</dbReference>
<evidence type="ECO:0000313" key="10">
    <source>
        <dbReference type="Proteomes" id="UP000094444"/>
    </source>
</evidence>
<comment type="function">
    <text evidence="7">tRNA nucleus export receptor which facilitates tRNA translocation across the nuclear pore complex. Involved in pre-tRNA splicing, probably by affecting the interaction of pre-tRNA with splicing endonuclease.</text>
</comment>
<evidence type="ECO:0000256" key="7">
    <source>
        <dbReference type="ARBA" id="ARBA00025147"/>
    </source>
</evidence>
<dbReference type="InterPro" id="IPR011989">
    <property type="entry name" value="ARM-like"/>
</dbReference>
<protein>
    <recommendedName>
        <fullName evidence="8">Exportin-1/Importin-beta-like domain-containing protein</fullName>
    </recommendedName>
</protein>
<comment type="similarity">
    <text evidence="2">Belongs to the importin beta family.</text>
</comment>
<dbReference type="InterPro" id="IPR051345">
    <property type="entry name" value="Importin_beta-like_NTR"/>
</dbReference>
<comment type="subcellular location">
    <subcellularLocation>
        <location evidence="1">Nucleus</location>
    </subcellularLocation>
</comment>
<dbReference type="OrthoDB" id="2016913at2759"/>
<name>A0A2P5IG02_DIAHE</name>
<dbReference type="Gene3D" id="1.25.10.10">
    <property type="entry name" value="Leucine-rich Repeat Variant"/>
    <property type="match status" value="1"/>
</dbReference>
<evidence type="ECO:0000256" key="4">
    <source>
        <dbReference type="ARBA" id="ARBA00022694"/>
    </source>
</evidence>
<evidence type="ECO:0000256" key="2">
    <source>
        <dbReference type="ARBA" id="ARBA00007991"/>
    </source>
</evidence>
<dbReference type="GO" id="GO:0006606">
    <property type="term" value="P:protein import into nucleus"/>
    <property type="evidence" value="ECO:0007669"/>
    <property type="project" value="TreeGrafter"/>
</dbReference>
<dbReference type="Pfam" id="PF18806">
    <property type="entry name" value="Importin_rep_3"/>
    <property type="match status" value="1"/>
</dbReference>
<dbReference type="GO" id="GO:0008033">
    <property type="term" value="P:tRNA processing"/>
    <property type="evidence" value="ECO:0007669"/>
    <property type="project" value="UniProtKB-KW"/>
</dbReference>
<evidence type="ECO:0000256" key="1">
    <source>
        <dbReference type="ARBA" id="ARBA00004123"/>
    </source>
</evidence>